<evidence type="ECO:0000313" key="5">
    <source>
        <dbReference type="Proteomes" id="UP000224871"/>
    </source>
</evidence>
<feature type="signal peptide" evidence="1">
    <location>
        <begin position="1"/>
        <end position="23"/>
    </location>
</feature>
<keyword evidence="5" id="KW-1185">Reference proteome</keyword>
<sequence>MKKYLLLGLLASSAILTPMLTYANTAATSFPNPVCILEPTDIQCIIPPVIPVLPPAN</sequence>
<name>A0A1N6MXN0_9GAMM</name>
<reference evidence="2 5" key="3">
    <citation type="journal article" date="2017" name="Nat. Microbiol.">
        <title>Natural product diversity associated with the nematode symbionts Photorhabdus and Xenorhabdus.</title>
        <authorList>
            <person name="Tobias N.J."/>
            <person name="Wolff H."/>
            <person name="Djahanschiri B."/>
            <person name="Grundmann F."/>
            <person name="Kronenwerth M."/>
            <person name="Shi Y.M."/>
            <person name="Simonyi S."/>
            <person name="Grun P."/>
            <person name="Shapiro-Ilan D."/>
            <person name="Pidot S.J."/>
            <person name="Stinear T.P."/>
            <person name="Ebersberger I."/>
            <person name="Bode H.B."/>
        </authorList>
    </citation>
    <scope>NUCLEOTIDE SEQUENCE [LARGE SCALE GENOMIC DNA]</scope>
    <source>
        <strain evidence="2 5">DSM 16336</strain>
    </source>
</reference>
<dbReference type="EMBL" id="NIBU01000081">
    <property type="protein sequence ID" value="PHM29454.1"/>
    <property type="molecule type" value="Genomic_DNA"/>
</dbReference>
<evidence type="ECO:0000313" key="3">
    <source>
        <dbReference type="EMBL" id="SIP73537.1"/>
    </source>
</evidence>
<dbReference type="EMBL" id="FTLG01000172">
    <property type="protein sequence ID" value="SIP73537.1"/>
    <property type="molecule type" value="Genomic_DNA"/>
</dbReference>
<proteinExistence type="predicted"/>
<evidence type="ECO:0000256" key="1">
    <source>
        <dbReference type="SAM" id="SignalP"/>
    </source>
</evidence>
<protein>
    <submittedName>
        <fullName evidence="3">Uncharacterized protein</fullName>
    </submittedName>
</protein>
<dbReference type="Proteomes" id="UP000196435">
    <property type="component" value="Unassembled WGS sequence"/>
</dbReference>
<keyword evidence="1" id="KW-0732">Signal</keyword>
<reference evidence="4" key="1">
    <citation type="submission" date="2016-12" db="EMBL/GenBank/DDBJ databases">
        <authorList>
            <person name="Gaudriault S."/>
        </authorList>
    </citation>
    <scope>NUCLEOTIDE SEQUENCE [LARGE SCALE GENOMIC DNA]</scope>
    <source>
        <strain evidence="4">HGB1681 (deposited as PTA-6826 in the American Type Culture Collection)</strain>
    </source>
</reference>
<evidence type="ECO:0000313" key="2">
    <source>
        <dbReference type="EMBL" id="PHM29454.1"/>
    </source>
</evidence>
<dbReference type="AlphaFoldDB" id="A0A1N6MXN0"/>
<evidence type="ECO:0000313" key="4">
    <source>
        <dbReference type="Proteomes" id="UP000196435"/>
    </source>
</evidence>
<accession>A0A1N6MXN0</accession>
<dbReference type="Proteomes" id="UP000224871">
    <property type="component" value="Unassembled WGS sequence"/>
</dbReference>
<organism evidence="3 4">
    <name type="scientific">Xenorhabdus innexi</name>
    <dbReference type="NCBI Taxonomy" id="290109"/>
    <lineage>
        <taxon>Bacteria</taxon>
        <taxon>Pseudomonadati</taxon>
        <taxon>Pseudomonadota</taxon>
        <taxon>Gammaproteobacteria</taxon>
        <taxon>Enterobacterales</taxon>
        <taxon>Morganellaceae</taxon>
        <taxon>Xenorhabdus</taxon>
    </lineage>
</organism>
<gene>
    <name evidence="2" type="ORF">Xinn_03676</name>
    <name evidence="3" type="ORF">XIS1_310005</name>
</gene>
<feature type="chain" id="PRO_5012432940" evidence="1">
    <location>
        <begin position="24"/>
        <end position="57"/>
    </location>
</feature>
<reference evidence="3" key="2">
    <citation type="submission" date="2016-12" db="EMBL/GenBank/DDBJ databases">
        <authorList>
            <person name="Song W.-J."/>
            <person name="Kurnit D.M."/>
        </authorList>
    </citation>
    <scope>NUCLEOTIDE SEQUENCE [LARGE SCALE GENOMIC DNA]</scope>
    <source>
        <strain evidence="3">HGB1681</strain>
    </source>
</reference>